<proteinExistence type="predicted"/>
<reference evidence="1" key="1">
    <citation type="journal article" date="2020" name="Fungal Divers.">
        <title>Resolving the Mortierellaceae phylogeny through synthesis of multi-gene phylogenetics and phylogenomics.</title>
        <authorList>
            <person name="Vandepol N."/>
            <person name="Liber J."/>
            <person name="Desiro A."/>
            <person name="Na H."/>
            <person name="Kennedy M."/>
            <person name="Barry K."/>
            <person name="Grigoriev I.V."/>
            <person name="Miller A.N."/>
            <person name="O'Donnell K."/>
            <person name="Stajich J.E."/>
            <person name="Bonito G."/>
        </authorList>
    </citation>
    <scope>NUCLEOTIDE SEQUENCE</scope>
    <source>
        <strain evidence="1">NVP1</strain>
    </source>
</reference>
<evidence type="ECO:0000313" key="2">
    <source>
        <dbReference type="Proteomes" id="UP000696485"/>
    </source>
</evidence>
<name>A0A9P5SCE9_9FUNG</name>
<keyword evidence="2" id="KW-1185">Reference proteome</keyword>
<protein>
    <submittedName>
        <fullName evidence="1">Uncharacterized protein</fullName>
    </submittedName>
</protein>
<dbReference type="EMBL" id="JAAAUY010001293">
    <property type="protein sequence ID" value="KAF9323412.1"/>
    <property type="molecule type" value="Genomic_DNA"/>
</dbReference>
<dbReference type="AlphaFoldDB" id="A0A9P5SCE9"/>
<comment type="caution">
    <text evidence="1">The sequence shown here is derived from an EMBL/GenBank/DDBJ whole genome shotgun (WGS) entry which is preliminary data.</text>
</comment>
<gene>
    <name evidence="1" type="ORF">BG006_001475</name>
</gene>
<accession>A0A9P5SCE9</accession>
<sequence>MVRAGADMIFSIQFDDYHTDDPKSKLATFLGRPETADINSTSAVVQHWTGRSKFTGLDPSTKAFKWLKETYLQIEL</sequence>
<dbReference type="Proteomes" id="UP000696485">
    <property type="component" value="Unassembled WGS sequence"/>
</dbReference>
<evidence type="ECO:0000313" key="1">
    <source>
        <dbReference type="EMBL" id="KAF9323412.1"/>
    </source>
</evidence>
<organism evidence="1 2">
    <name type="scientific">Podila minutissima</name>
    <dbReference type="NCBI Taxonomy" id="64525"/>
    <lineage>
        <taxon>Eukaryota</taxon>
        <taxon>Fungi</taxon>
        <taxon>Fungi incertae sedis</taxon>
        <taxon>Mucoromycota</taxon>
        <taxon>Mortierellomycotina</taxon>
        <taxon>Mortierellomycetes</taxon>
        <taxon>Mortierellales</taxon>
        <taxon>Mortierellaceae</taxon>
        <taxon>Podila</taxon>
    </lineage>
</organism>